<organism evidence="2 3">
    <name type="scientific">Actinomyces bovis</name>
    <dbReference type="NCBI Taxonomy" id="1658"/>
    <lineage>
        <taxon>Bacteria</taxon>
        <taxon>Bacillati</taxon>
        <taxon>Actinomycetota</taxon>
        <taxon>Actinomycetes</taxon>
        <taxon>Actinomycetales</taxon>
        <taxon>Actinomycetaceae</taxon>
        <taxon>Actinomyces</taxon>
    </lineage>
</organism>
<dbReference type="RefSeq" id="WP_229116713.1">
    <property type="nucleotide sequence ID" value="NZ_UAPQ01000001.1"/>
</dbReference>
<gene>
    <name evidence="2" type="ORF">NCTC11535_00071</name>
</gene>
<keyword evidence="1" id="KW-0812">Transmembrane</keyword>
<dbReference type="EMBL" id="UAPQ01000001">
    <property type="protein sequence ID" value="SPT52422.1"/>
    <property type="molecule type" value="Genomic_DNA"/>
</dbReference>
<comment type="caution">
    <text evidence="2">The sequence shown here is derived from an EMBL/GenBank/DDBJ whole genome shotgun (WGS) entry which is preliminary data.</text>
</comment>
<sequence>MSGLLLLLVGVVATLPRLLSELFHWRSAQLRRRLGLTVAVLTSLFGLLVALRTLHLALSLWLVLVLLAPLVWIVWGLLCGRAGAEGRAKAALWRALALVGFAAVLAFGEQGSASRAVAGCALVGVGLLLTDPANDVVAALLRLVRPADLEGAGALRREPVGALLGGGRWIGTLERLLVLVLAFSAAPAAIAAVVAAKGVIRFPEISADVPKAAPPSSPTAGARRPQAGAKAEEFLIGSFSSWGLALLAYLLLAHLGIQAPGGHTPR</sequence>
<keyword evidence="3" id="KW-1185">Reference proteome</keyword>
<feature type="transmembrane region" description="Helical" evidence="1">
    <location>
        <begin position="58"/>
        <end position="78"/>
    </location>
</feature>
<protein>
    <submittedName>
        <fullName evidence="2">Uncharacterized protein</fullName>
    </submittedName>
</protein>
<feature type="transmembrane region" description="Helical" evidence="1">
    <location>
        <begin position="234"/>
        <end position="257"/>
    </location>
</feature>
<proteinExistence type="predicted"/>
<dbReference type="Proteomes" id="UP000250006">
    <property type="component" value="Unassembled WGS sequence"/>
</dbReference>
<feature type="transmembrane region" description="Helical" evidence="1">
    <location>
        <begin position="30"/>
        <end position="51"/>
    </location>
</feature>
<keyword evidence="1" id="KW-0472">Membrane</keyword>
<name>A0ABY1VLQ7_9ACTO</name>
<reference evidence="2 3" key="1">
    <citation type="submission" date="2018-06" db="EMBL/GenBank/DDBJ databases">
        <authorList>
            <consortium name="Pathogen Informatics"/>
            <person name="Doyle S."/>
        </authorList>
    </citation>
    <scope>NUCLEOTIDE SEQUENCE [LARGE SCALE GENOMIC DNA]</scope>
    <source>
        <strain evidence="2 3">NCTC11535</strain>
    </source>
</reference>
<feature type="transmembrane region" description="Helical" evidence="1">
    <location>
        <begin position="176"/>
        <end position="196"/>
    </location>
</feature>
<keyword evidence="1" id="KW-1133">Transmembrane helix</keyword>
<evidence type="ECO:0000313" key="3">
    <source>
        <dbReference type="Proteomes" id="UP000250006"/>
    </source>
</evidence>
<evidence type="ECO:0000313" key="2">
    <source>
        <dbReference type="EMBL" id="SPT52422.1"/>
    </source>
</evidence>
<feature type="transmembrane region" description="Helical" evidence="1">
    <location>
        <begin position="90"/>
        <end position="108"/>
    </location>
</feature>
<evidence type="ECO:0000256" key="1">
    <source>
        <dbReference type="SAM" id="Phobius"/>
    </source>
</evidence>
<accession>A0ABY1VLQ7</accession>